<gene>
    <name evidence="1" type="ORF">F4820DRAFT_333860</name>
</gene>
<dbReference type="Proteomes" id="UP001497700">
    <property type="component" value="Unassembled WGS sequence"/>
</dbReference>
<keyword evidence="2" id="KW-1185">Reference proteome</keyword>
<organism evidence="1 2">
    <name type="scientific">Hypoxylon rubiginosum</name>
    <dbReference type="NCBI Taxonomy" id="110542"/>
    <lineage>
        <taxon>Eukaryota</taxon>
        <taxon>Fungi</taxon>
        <taxon>Dikarya</taxon>
        <taxon>Ascomycota</taxon>
        <taxon>Pezizomycotina</taxon>
        <taxon>Sordariomycetes</taxon>
        <taxon>Xylariomycetidae</taxon>
        <taxon>Xylariales</taxon>
        <taxon>Hypoxylaceae</taxon>
        <taxon>Hypoxylon</taxon>
    </lineage>
</organism>
<evidence type="ECO:0000313" key="1">
    <source>
        <dbReference type="EMBL" id="KAI4864424.1"/>
    </source>
</evidence>
<evidence type="ECO:0000313" key="2">
    <source>
        <dbReference type="Proteomes" id="UP001497700"/>
    </source>
</evidence>
<comment type="caution">
    <text evidence="1">The sequence shown here is derived from an EMBL/GenBank/DDBJ whole genome shotgun (WGS) entry which is preliminary data.</text>
</comment>
<reference evidence="1 2" key="1">
    <citation type="journal article" date="2022" name="New Phytol.">
        <title>Ecological generalism drives hyperdiversity of secondary metabolite gene clusters in xylarialean endophytes.</title>
        <authorList>
            <person name="Franco M.E.E."/>
            <person name="Wisecaver J.H."/>
            <person name="Arnold A.E."/>
            <person name="Ju Y.M."/>
            <person name="Slot J.C."/>
            <person name="Ahrendt S."/>
            <person name="Moore L.P."/>
            <person name="Eastman K.E."/>
            <person name="Scott K."/>
            <person name="Konkel Z."/>
            <person name="Mondo S.J."/>
            <person name="Kuo A."/>
            <person name="Hayes R.D."/>
            <person name="Haridas S."/>
            <person name="Andreopoulos B."/>
            <person name="Riley R."/>
            <person name="LaButti K."/>
            <person name="Pangilinan J."/>
            <person name="Lipzen A."/>
            <person name="Amirebrahimi M."/>
            <person name="Yan J."/>
            <person name="Adam C."/>
            <person name="Keymanesh K."/>
            <person name="Ng V."/>
            <person name="Louie K."/>
            <person name="Northen T."/>
            <person name="Drula E."/>
            <person name="Henrissat B."/>
            <person name="Hsieh H.M."/>
            <person name="Youens-Clark K."/>
            <person name="Lutzoni F."/>
            <person name="Miadlikowska J."/>
            <person name="Eastwood D.C."/>
            <person name="Hamelin R.C."/>
            <person name="Grigoriev I.V."/>
            <person name="U'Ren J.M."/>
        </authorList>
    </citation>
    <scope>NUCLEOTIDE SEQUENCE [LARGE SCALE GENOMIC DNA]</scope>
    <source>
        <strain evidence="1 2">CBS 119005</strain>
    </source>
</reference>
<accession>A0ACB9YYF7</accession>
<protein>
    <submittedName>
        <fullName evidence="1">Fungal-specific transcription factor domain-containing protein</fullName>
    </submittedName>
</protein>
<proteinExistence type="predicted"/>
<sequence length="719" mass="80513">MDSTSTENNKPFYCPACPSRFTRQENLNRHTASVHRKSNRRPFPCPQCDVSFSRSDLRKRHIRKCHPQQVTAEQLPSAGPNPSEQMSPGQGHSGPLSSAQAIPGATFEQHSPLLPRDDASTAPTSDMFTPQNISWLFKLPQFIGAFFERFYPSFPAIHRPTFDAATAKEPLLQAVACIGALYHSPRCNQDISSALFEAGLRSLDTYVQQDRSRFRKTWVIQAYIILAYYALYSCRDDLFPIAMKIHRRIIDSARQYQLLQDGTLAGGCGSGTSPGQRGVPVDSFLANSSSPEHAWHRFIENESRKRTIYCLYYLDAQLSICCNIRPLLTALEVKYELPCRDDVWSAPSATAWNALVQAPELSFNEEDDIDANGEPRPAQGDLYETLMYLMNPDPTARPLGLLWYSSFASLMLVIQISMMTRELTLASTFLYNNIRCDDTRHGLSIITEANRAPIMQALNNLAELMPRHDSATWPIVVGSDPTNNHIGAALWHPVWMAWHYTAISLTHQDALLTSGIVEYSLPTAISTAWELGKPRAKVHRDIYEDRDVMRVVDNVESIIKMLTSPPIGSVTRDSMGVTNGTPCIEDPFITMLGFKACMMGWRVVRLMVLGLEQPFMLGSEILHLRMPSIYSVSAQVILSKVIEALNMGGGSSPGAADGNKYLDELGTISATEAKYLEWMQRTFTTRTIWPLGGWVVAVFNETREEGRDKINLLHPELVN</sequence>
<dbReference type="EMBL" id="MU393486">
    <property type="protein sequence ID" value="KAI4864424.1"/>
    <property type="molecule type" value="Genomic_DNA"/>
</dbReference>
<name>A0ACB9YYF7_9PEZI</name>